<dbReference type="InterPro" id="IPR007627">
    <property type="entry name" value="RNA_pol_sigma70_r2"/>
</dbReference>
<dbReference type="AlphaFoldDB" id="A0A2P8IHU6"/>
<dbReference type="NCBIfam" id="TIGR02937">
    <property type="entry name" value="sigma70-ECF"/>
    <property type="match status" value="1"/>
</dbReference>
<keyword evidence="3" id="KW-0731">Sigma factor</keyword>
<dbReference type="InterPro" id="IPR039425">
    <property type="entry name" value="RNA_pol_sigma-70-like"/>
</dbReference>
<protein>
    <submittedName>
        <fullName evidence="9">RNA polymerase sigma-70 factor (ECF subfamily)</fullName>
    </submittedName>
</protein>
<dbReference type="PANTHER" id="PTHR43133:SF58">
    <property type="entry name" value="ECF RNA POLYMERASE SIGMA FACTOR SIGD"/>
    <property type="match status" value="1"/>
</dbReference>
<evidence type="ECO:0000256" key="3">
    <source>
        <dbReference type="ARBA" id="ARBA00023082"/>
    </source>
</evidence>
<evidence type="ECO:0000256" key="1">
    <source>
        <dbReference type="ARBA" id="ARBA00010641"/>
    </source>
</evidence>
<evidence type="ECO:0000256" key="5">
    <source>
        <dbReference type="ARBA" id="ARBA00023163"/>
    </source>
</evidence>
<dbReference type="SUPFAM" id="SSF88659">
    <property type="entry name" value="Sigma3 and sigma4 domains of RNA polymerase sigma factors"/>
    <property type="match status" value="1"/>
</dbReference>
<dbReference type="InterPro" id="IPR036388">
    <property type="entry name" value="WH-like_DNA-bd_sf"/>
</dbReference>
<keyword evidence="5" id="KW-0804">Transcription</keyword>
<keyword evidence="10" id="KW-1185">Reference proteome</keyword>
<evidence type="ECO:0000313" key="10">
    <source>
        <dbReference type="Proteomes" id="UP000241118"/>
    </source>
</evidence>
<reference evidence="9 10" key="1">
    <citation type="submission" date="2018-03" db="EMBL/GenBank/DDBJ databases">
        <title>Genomic Encyclopedia of Type Strains, Phase III (KMG-III): the genomes of soil and plant-associated and newly described type strains.</title>
        <authorList>
            <person name="Whitman W."/>
        </authorList>
    </citation>
    <scope>NUCLEOTIDE SEQUENCE [LARGE SCALE GENOMIC DNA]</scope>
    <source>
        <strain evidence="9 10">CGMCC 4.7097</strain>
    </source>
</reference>
<evidence type="ECO:0000259" key="7">
    <source>
        <dbReference type="Pfam" id="PF04542"/>
    </source>
</evidence>
<gene>
    <name evidence="9" type="ORF">B0I31_101263</name>
</gene>
<feature type="domain" description="RNA polymerase sigma factor 70 region 4 type 2" evidence="8">
    <location>
        <begin position="140"/>
        <end position="192"/>
    </location>
</feature>
<dbReference type="GO" id="GO:0006352">
    <property type="term" value="P:DNA-templated transcription initiation"/>
    <property type="evidence" value="ECO:0007669"/>
    <property type="project" value="InterPro"/>
</dbReference>
<evidence type="ECO:0000259" key="8">
    <source>
        <dbReference type="Pfam" id="PF08281"/>
    </source>
</evidence>
<sequence length="203" mass="21686">MSVQCEDVASSSPARGEGGPESYVEGAVRGDRRSVEALLARIRPAVVKYCRARVGHGQRSSASAEDVAQEVCLAVLKALPNYREQGRPFLAFVYGIAAHKVADAHRAAARNRAESVPELPDSAGVEPGPELRALQGELSERMGRLLDVLPDRQREILVLRVVLGLSAEETAVAVGSTPGAVRVAQHRALTRLRKALDEAQHGG</sequence>
<dbReference type="Gene3D" id="1.10.10.10">
    <property type="entry name" value="Winged helix-like DNA-binding domain superfamily/Winged helix DNA-binding domain"/>
    <property type="match status" value="1"/>
</dbReference>
<proteinExistence type="inferred from homology"/>
<dbReference type="Gene3D" id="1.10.1740.10">
    <property type="match status" value="1"/>
</dbReference>
<feature type="region of interest" description="Disordered" evidence="6">
    <location>
        <begin position="1"/>
        <end position="25"/>
    </location>
</feature>
<dbReference type="Pfam" id="PF04542">
    <property type="entry name" value="Sigma70_r2"/>
    <property type="match status" value="1"/>
</dbReference>
<evidence type="ECO:0000256" key="2">
    <source>
        <dbReference type="ARBA" id="ARBA00023015"/>
    </source>
</evidence>
<dbReference type="EMBL" id="PYAX01000001">
    <property type="protein sequence ID" value="PSL58048.1"/>
    <property type="molecule type" value="Genomic_DNA"/>
</dbReference>
<feature type="compositionally biased region" description="Polar residues" evidence="6">
    <location>
        <begin position="1"/>
        <end position="13"/>
    </location>
</feature>
<dbReference type="Pfam" id="PF08281">
    <property type="entry name" value="Sigma70_r4_2"/>
    <property type="match status" value="1"/>
</dbReference>
<keyword evidence="4" id="KW-0238">DNA-binding</keyword>
<evidence type="ECO:0000313" key="9">
    <source>
        <dbReference type="EMBL" id="PSL58048.1"/>
    </source>
</evidence>
<evidence type="ECO:0000256" key="4">
    <source>
        <dbReference type="ARBA" id="ARBA00023125"/>
    </source>
</evidence>
<evidence type="ECO:0000256" key="6">
    <source>
        <dbReference type="SAM" id="MobiDB-lite"/>
    </source>
</evidence>
<dbReference type="InterPro" id="IPR013324">
    <property type="entry name" value="RNA_pol_sigma_r3/r4-like"/>
</dbReference>
<dbReference type="SUPFAM" id="SSF88946">
    <property type="entry name" value="Sigma2 domain of RNA polymerase sigma factors"/>
    <property type="match status" value="1"/>
</dbReference>
<dbReference type="GO" id="GO:0003677">
    <property type="term" value="F:DNA binding"/>
    <property type="evidence" value="ECO:0007669"/>
    <property type="project" value="UniProtKB-KW"/>
</dbReference>
<name>A0A2P8IHU6_SACCR</name>
<dbReference type="Proteomes" id="UP000241118">
    <property type="component" value="Unassembled WGS sequence"/>
</dbReference>
<dbReference type="InterPro" id="IPR014284">
    <property type="entry name" value="RNA_pol_sigma-70_dom"/>
</dbReference>
<keyword evidence="2" id="KW-0805">Transcription regulation</keyword>
<dbReference type="CDD" id="cd06171">
    <property type="entry name" value="Sigma70_r4"/>
    <property type="match status" value="1"/>
</dbReference>
<dbReference type="InterPro" id="IPR013325">
    <property type="entry name" value="RNA_pol_sigma_r2"/>
</dbReference>
<organism evidence="9 10">
    <name type="scientific">Saccharothrix carnea</name>
    <dbReference type="NCBI Taxonomy" id="1280637"/>
    <lineage>
        <taxon>Bacteria</taxon>
        <taxon>Bacillati</taxon>
        <taxon>Actinomycetota</taxon>
        <taxon>Actinomycetes</taxon>
        <taxon>Pseudonocardiales</taxon>
        <taxon>Pseudonocardiaceae</taxon>
        <taxon>Saccharothrix</taxon>
    </lineage>
</organism>
<feature type="domain" description="RNA polymerase sigma-70 region 2" evidence="7">
    <location>
        <begin position="40"/>
        <end position="110"/>
    </location>
</feature>
<accession>A0A2P8IHU6</accession>
<dbReference type="GO" id="GO:0016987">
    <property type="term" value="F:sigma factor activity"/>
    <property type="evidence" value="ECO:0007669"/>
    <property type="project" value="UniProtKB-KW"/>
</dbReference>
<comment type="similarity">
    <text evidence="1">Belongs to the sigma-70 factor family. ECF subfamily.</text>
</comment>
<comment type="caution">
    <text evidence="9">The sequence shown here is derived from an EMBL/GenBank/DDBJ whole genome shotgun (WGS) entry which is preliminary data.</text>
</comment>
<dbReference type="PANTHER" id="PTHR43133">
    <property type="entry name" value="RNA POLYMERASE ECF-TYPE SIGMA FACTO"/>
    <property type="match status" value="1"/>
</dbReference>
<dbReference type="InterPro" id="IPR013249">
    <property type="entry name" value="RNA_pol_sigma70_r4_t2"/>
</dbReference>
<dbReference type="NCBIfam" id="NF007230">
    <property type="entry name" value="PRK09648.1"/>
    <property type="match status" value="1"/>
</dbReference>